<feature type="domain" description="DUF3298" evidence="1">
    <location>
        <begin position="172"/>
        <end position="245"/>
    </location>
</feature>
<gene>
    <name evidence="2" type="ORF">IAB78_06975</name>
</gene>
<dbReference type="PROSITE" id="PS51257">
    <property type="entry name" value="PROKAR_LIPOPROTEIN"/>
    <property type="match status" value="1"/>
</dbReference>
<protein>
    <submittedName>
        <fullName evidence="2">DUF3298 domain-containing protein</fullName>
    </submittedName>
</protein>
<dbReference type="Gene3D" id="3.30.565.40">
    <property type="entry name" value="Fervidobacterium nodosum Rt17-B1 like"/>
    <property type="match status" value="1"/>
</dbReference>
<reference evidence="2" key="2">
    <citation type="journal article" date="2021" name="PeerJ">
        <title>Extensive microbial diversity within the chicken gut microbiome revealed by metagenomics and culture.</title>
        <authorList>
            <person name="Gilroy R."/>
            <person name="Ravi A."/>
            <person name="Getino M."/>
            <person name="Pursley I."/>
            <person name="Horton D.L."/>
            <person name="Alikhan N.F."/>
            <person name="Baker D."/>
            <person name="Gharbi K."/>
            <person name="Hall N."/>
            <person name="Watson M."/>
            <person name="Adriaenssens E.M."/>
            <person name="Foster-Nyarko E."/>
            <person name="Jarju S."/>
            <person name="Secka A."/>
            <person name="Antonio M."/>
            <person name="Oren A."/>
            <person name="Chaudhuri R.R."/>
            <person name="La Ragione R."/>
            <person name="Hildebrand F."/>
            <person name="Pallen M.J."/>
        </authorList>
    </citation>
    <scope>NUCLEOTIDE SEQUENCE</scope>
    <source>
        <strain evidence="2">B2-16538</strain>
    </source>
</reference>
<dbReference type="InterPro" id="IPR037126">
    <property type="entry name" value="PdaC/RsiV-like_sf"/>
</dbReference>
<evidence type="ECO:0000259" key="1">
    <source>
        <dbReference type="Pfam" id="PF11738"/>
    </source>
</evidence>
<dbReference type="Gene3D" id="3.90.640.20">
    <property type="entry name" value="Heat-shock cognate protein, ATPase"/>
    <property type="match status" value="1"/>
</dbReference>
<comment type="caution">
    <text evidence="2">The sequence shown here is derived from an EMBL/GenBank/DDBJ whole genome shotgun (WGS) entry which is preliminary data.</text>
</comment>
<proteinExistence type="predicted"/>
<dbReference type="AlphaFoldDB" id="A0A9D9J3R1"/>
<organism evidence="2 3">
    <name type="scientific">Candidatus Cryptobacteroides excrementavium</name>
    <dbReference type="NCBI Taxonomy" id="2840759"/>
    <lineage>
        <taxon>Bacteria</taxon>
        <taxon>Pseudomonadati</taxon>
        <taxon>Bacteroidota</taxon>
        <taxon>Bacteroidia</taxon>
        <taxon>Bacteroidales</taxon>
        <taxon>Candidatus Cryptobacteroides</taxon>
    </lineage>
</organism>
<reference evidence="2" key="1">
    <citation type="submission" date="2020-10" db="EMBL/GenBank/DDBJ databases">
        <authorList>
            <person name="Gilroy R."/>
        </authorList>
    </citation>
    <scope>NUCLEOTIDE SEQUENCE</scope>
    <source>
        <strain evidence="2">B2-16538</strain>
    </source>
</reference>
<dbReference type="Pfam" id="PF11738">
    <property type="entry name" value="DUF3298"/>
    <property type="match status" value="1"/>
</dbReference>
<evidence type="ECO:0000313" key="3">
    <source>
        <dbReference type="Proteomes" id="UP000823750"/>
    </source>
</evidence>
<accession>A0A9D9J3R1</accession>
<dbReference type="InterPro" id="IPR021729">
    <property type="entry name" value="DUF3298"/>
</dbReference>
<evidence type="ECO:0000313" key="2">
    <source>
        <dbReference type="EMBL" id="MBO8486150.1"/>
    </source>
</evidence>
<dbReference type="Proteomes" id="UP000823750">
    <property type="component" value="Unassembled WGS sequence"/>
</dbReference>
<name>A0A9D9J3R1_9BACT</name>
<sequence>MKKTLEVLAIISAAAVALSSCSQEFRTGKTEISENFALMDGRTDSLHISVSVEYPVSGQNEDARLKMSTAITAALFGEEYSGMQPEAAACSYREDLAEEYRAENLPLAESEEFQDATFQWADDISGHFCPASDGLVSYVISHHSYRGGAHGITSEISYNFDLKTGEPVEETDFFTAGYETRLTRLLTSRLPEALESPADTSMMFLKEIEPNGNFSISDKGVTYIYNHYEIAPYSMGIIRITIPWEDLNDIIR</sequence>
<dbReference type="EMBL" id="JADILX010000101">
    <property type="protein sequence ID" value="MBO8486150.1"/>
    <property type="molecule type" value="Genomic_DNA"/>
</dbReference>